<evidence type="ECO:0000259" key="11">
    <source>
        <dbReference type="PROSITE" id="PS50893"/>
    </source>
</evidence>
<comment type="subcellular location">
    <subcellularLocation>
        <location evidence="1">Cell membrane</location>
        <topology evidence="1">Multi-pass membrane protein</topology>
    </subcellularLocation>
</comment>
<dbReference type="EC" id="3.6.3.25" evidence="12"/>
<feature type="transmembrane region" description="Helical" evidence="10">
    <location>
        <begin position="411"/>
        <end position="430"/>
    </location>
</feature>
<dbReference type="CDD" id="cd06582">
    <property type="entry name" value="TM_PBP1_LivH_like"/>
    <property type="match status" value="1"/>
</dbReference>
<dbReference type="SMART" id="SM00382">
    <property type="entry name" value="AAA"/>
    <property type="match status" value="1"/>
</dbReference>
<keyword evidence="5" id="KW-0547">Nucleotide-binding</keyword>
<feature type="transmembrane region" description="Helical" evidence="10">
    <location>
        <begin position="360"/>
        <end position="378"/>
    </location>
</feature>
<dbReference type="InterPro" id="IPR051120">
    <property type="entry name" value="ABC_AA/LPS_Transport"/>
</dbReference>
<keyword evidence="12" id="KW-0378">Hydrolase</keyword>
<keyword evidence="6" id="KW-0067">ATP-binding</keyword>
<keyword evidence="4 10" id="KW-0812">Transmembrane</keyword>
<feature type="transmembrane region" description="Helical" evidence="10">
    <location>
        <begin position="96"/>
        <end position="117"/>
    </location>
</feature>
<evidence type="ECO:0000256" key="5">
    <source>
        <dbReference type="ARBA" id="ARBA00022741"/>
    </source>
</evidence>
<keyword evidence="13" id="KW-1185">Reference proteome</keyword>
<accession>A0A0D8BM13</accession>
<protein>
    <submittedName>
        <fullName evidence="12">Amino acid/amide ABC transporter membrane protein 1</fullName>
        <ecNumber evidence="12">3.6.3.25</ecNumber>
    </submittedName>
</protein>
<feature type="transmembrane region" description="Helical" evidence="10">
    <location>
        <begin position="520"/>
        <end position="549"/>
    </location>
</feature>
<evidence type="ECO:0000256" key="8">
    <source>
        <dbReference type="ARBA" id="ARBA00023136"/>
    </source>
</evidence>
<dbReference type="InterPro" id="IPR032823">
    <property type="entry name" value="BCA_ABC_TP_C"/>
</dbReference>
<evidence type="ECO:0000256" key="3">
    <source>
        <dbReference type="ARBA" id="ARBA00022475"/>
    </source>
</evidence>
<feature type="transmembrane region" description="Helical" evidence="10">
    <location>
        <begin position="561"/>
        <end position="591"/>
    </location>
</feature>
<feature type="transmembrane region" description="Helical" evidence="10">
    <location>
        <begin position="265"/>
        <end position="284"/>
    </location>
</feature>
<sequence length="1238" mass="124101">MGSFLGYAVISLGAGALYAFVAAGLLLIHRGSGVLNLGQGALVMFAAYLFHEAGDGWGLPTALAAAVVVVLTGAVALLFHVAVLRPMRHAAPLNRVVATLGLLIVLQAAVVLAFGGQSRSVPSFLPQSVVEVFGKPVGVHVFVRLGVVIALVAALWAFFRYTTAGAVTTAVAEGPAAAATLGWSADAVAGACWFGGGVLAGLAGVLLAPLQNPLSSTSLVLLVVPALAVALAAGFRSFPLALVGGLLLALVELQLQVHLTGPHDWAQGLDSALPVVVIIVLLVVRGSNIPDRAHQAEDRPPLGSGAINLPVLVGGFALLVALVWLVLPDPWVNAVALQAGYALILLSLVVLVGYAGQLSLAQSALAGIAALVAGRLVAAEGWPFAAALVIGVLATTAVGVLFALPALRTRGLQLAVVTLGLGVTVSAILFQRGYSSPPADGQSSSIFGDVLDQQGTVVATADAPLHFLGIPVDRTDDPRAYATLALILLLLAGLAVSAVRRGRAGRRLIAVRTNERAAASLGISVFAAKIYAFALSAAIAGLGGVLLAFANRNISYDDGNFLPFTGILVVAYAVVGGVGYISGAGIGALLAPGTLGQQLAGWLSDRFGGSTALPRTVGAVLAGLFGYGLGGLARGQVDRSRRAGAARWARWLPAGALVVLAVLGVLFGDRLTDWLREIDRYLPLIGGIILLLVLIRSGGTGLAGGLAGRARLPLPAPVAARLGRPDTAFAGPAPAPVTVVEAPTEAVTTGAVTTGAVTTEAVTTGAVVPAAADVAPPPEAEATREVLRVRPATLTVEGITVRWGGVVAVDSVGFEVAPGTVVGLIGPNGAGKTTIVDAITGYAATAAGTVRVGDTSLDGLRAHRRVRAGVSRSFQNLELFEDLTVAENLRAASDPRDLAAYITGLVWPGNRPLSAPAQAAVREFGLADALDTQVSALSYGRRRLVAIARAVATAPSVLLLDEPAAGLDEHESAELAALVRRLADEWGIAVLLIEHDMPFVMGVCDRLVVLEFGRRIAEGAPADIQADPAVIAAYLGRPDEPTADGAADDQAGSATETAPADDPPAAVDQAAAAESSAPAVEPVVEESSAPADEPVVEEPPAVAAEAVAANEPAVAETPAVADEAVLADEAVPVDEAAAQGEGAAADGVGAGGTEEEIVVAQASAPEQTAGDGAGPDQTAGDGAGPDQTAGDGAGPEQTAGDENGSAGDAAVGDGKDGAALAAPVGEAAAAPPVAGGAR</sequence>
<evidence type="ECO:0000256" key="2">
    <source>
        <dbReference type="ARBA" id="ARBA00022448"/>
    </source>
</evidence>
<feature type="transmembrane region" description="Helical" evidence="10">
    <location>
        <begin position="63"/>
        <end position="84"/>
    </location>
</feature>
<dbReference type="OrthoDB" id="3218444at2"/>
<keyword evidence="7 10" id="KW-1133">Transmembrane helix</keyword>
<feature type="region of interest" description="Disordered" evidence="9">
    <location>
        <begin position="1037"/>
        <end position="1103"/>
    </location>
</feature>
<dbReference type="EMBL" id="JYFN01000002">
    <property type="protein sequence ID" value="KJE25140.1"/>
    <property type="molecule type" value="Genomic_DNA"/>
</dbReference>
<comment type="caution">
    <text evidence="12">The sequence shown here is derived from an EMBL/GenBank/DDBJ whole genome shotgun (WGS) entry which is preliminary data.</text>
</comment>
<organism evidence="12 13">
    <name type="scientific">Frankia torreyi</name>
    <dbReference type="NCBI Taxonomy" id="1856"/>
    <lineage>
        <taxon>Bacteria</taxon>
        <taxon>Bacillati</taxon>
        <taxon>Actinomycetota</taxon>
        <taxon>Actinomycetes</taxon>
        <taxon>Frankiales</taxon>
        <taxon>Frankiaceae</taxon>
        <taxon>Frankia</taxon>
    </lineage>
</organism>
<feature type="transmembrane region" description="Helical" evidence="10">
    <location>
        <begin position="137"/>
        <end position="159"/>
    </location>
</feature>
<gene>
    <name evidence="12" type="ORF">FF36_00273</name>
</gene>
<reference evidence="12 13" key="2">
    <citation type="journal article" date="2016" name="Genome Announc.">
        <title>Permanent Draft Genome Sequences for Two Variants of Frankia sp. Strain CpI1, the First Frankia Strain Isolated from Root Nodules of Comptonia peregrina.</title>
        <authorList>
            <person name="Oshone R."/>
            <person name="Hurst S.G.IV."/>
            <person name="Abebe-Akele F."/>
            <person name="Simpson S."/>
            <person name="Morris K."/>
            <person name="Thomas W.K."/>
            <person name="Tisa L.S."/>
        </authorList>
    </citation>
    <scope>NUCLEOTIDE SEQUENCE [LARGE SCALE GENOMIC DNA]</scope>
    <source>
        <strain evidence="13">CpI1-S</strain>
    </source>
</reference>
<feature type="transmembrane region" description="Helical" evidence="10">
    <location>
        <begin position="305"/>
        <end position="325"/>
    </location>
</feature>
<dbReference type="PROSITE" id="PS50893">
    <property type="entry name" value="ABC_TRANSPORTER_2"/>
    <property type="match status" value="1"/>
</dbReference>
<dbReference type="CDD" id="cd03219">
    <property type="entry name" value="ABC_Mj1267_LivG_branched"/>
    <property type="match status" value="1"/>
</dbReference>
<dbReference type="GO" id="GO:0015658">
    <property type="term" value="F:branched-chain amino acid transmembrane transporter activity"/>
    <property type="evidence" value="ECO:0007669"/>
    <property type="project" value="InterPro"/>
</dbReference>
<dbReference type="Pfam" id="PF12399">
    <property type="entry name" value="BCA_ABC_TP_C"/>
    <property type="match status" value="1"/>
</dbReference>
<dbReference type="InterPro" id="IPR027417">
    <property type="entry name" value="P-loop_NTPase"/>
</dbReference>
<dbReference type="GO" id="GO:0005886">
    <property type="term" value="C:plasma membrane"/>
    <property type="evidence" value="ECO:0007669"/>
    <property type="project" value="UniProtKB-SubCell"/>
</dbReference>
<evidence type="ECO:0000256" key="4">
    <source>
        <dbReference type="ARBA" id="ARBA00022692"/>
    </source>
</evidence>
<feature type="compositionally biased region" description="Low complexity" evidence="9">
    <location>
        <begin position="1138"/>
        <end position="1147"/>
    </location>
</feature>
<evidence type="ECO:0000256" key="9">
    <source>
        <dbReference type="SAM" id="MobiDB-lite"/>
    </source>
</evidence>
<evidence type="ECO:0000256" key="7">
    <source>
        <dbReference type="ARBA" id="ARBA00022989"/>
    </source>
</evidence>
<feature type="transmembrane region" description="Helical" evidence="10">
    <location>
        <begin position="681"/>
        <end position="707"/>
    </location>
</feature>
<dbReference type="InterPro" id="IPR003439">
    <property type="entry name" value="ABC_transporter-like_ATP-bd"/>
</dbReference>
<dbReference type="CDD" id="cd06581">
    <property type="entry name" value="TM_PBP1_LivM_like"/>
    <property type="match status" value="1"/>
</dbReference>
<dbReference type="Pfam" id="PF02653">
    <property type="entry name" value="BPD_transp_2"/>
    <property type="match status" value="2"/>
</dbReference>
<dbReference type="InterPro" id="IPR003593">
    <property type="entry name" value="AAA+_ATPase"/>
</dbReference>
<evidence type="ECO:0000313" key="12">
    <source>
        <dbReference type="EMBL" id="KJE25140.1"/>
    </source>
</evidence>
<dbReference type="PATRIC" id="fig|1502723.3.peg.307"/>
<dbReference type="AlphaFoldDB" id="A0A0D8BM13"/>
<feature type="compositionally biased region" description="Low complexity" evidence="9">
    <location>
        <begin position="1204"/>
        <end position="1218"/>
    </location>
</feature>
<dbReference type="GO" id="GO:0016887">
    <property type="term" value="F:ATP hydrolysis activity"/>
    <property type="evidence" value="ECO:0007669"/>
    <property type="project" value="InterPro"/>
</dbReference>
<proteinExistence type="predicted"/>
<keyword evidence="8 10" id="KW-0472">Membrane</keyword>
<evidence type="ECO:0000256" key="10">
    <source>
        <dbReference type="SAM" id="Phobius"/>
    </source>
</evidence>
<feature type="region of interest" description="Disordered" evidence="9">
    <location>
        <begin position="1138"/>
        <end position="1218"/>
    </location>
</feature>
<feature type="transmembrane region" description="Helical" evidence="10">
    <location>
        <begin position="331"/>
        <end position="353"/>
    </location>
</feature>
<feature type="transmembrane region" description="Helical" evidence="10">
    <location>
        <begin position="214"/>
        <end position="233"/>
    </location>
</feature>
<evidence type="ECO:0000313" key="13">
    <source>
        <dbReference type="Proteomes" id="UP000032545"/>
    </source>
</evidence>
<feature type="transmembrane region" description="Helical" evidence="10">
    <location>
        <begin position="187"/>
        <end position="208"/>
    </location>
</feature>
<evidence type="ECO:0000256" key="1">
    <source>
        <dbReference type="ARBA" id="ARBA00004651"/>
    </source>
</evidence>
<keyword evidence="3" id="KW-1003">Cell membrane</keyword>
<dbReference type="GO" id="GO:0005524">
    <property type="term" value="F:ATP binding"/>
    <property type="evidence" value="ECO:0007669"/>
    <property type="project" value="UniProtKB-KW"/>
</dbReference>
<keyword evidence="2" id="KW-0813">Transport</keyword>
<feature type="transmembrane region" description="Helical" evidence="10">
    <location>
        <begin position="650"/>
        <end position="669"/>
    </location>
</feature>
<feature type="compositionally biased region" description="Low complexity" evidence="9">
    <location>
        <begin position="1043"/>
        <end position="1103"/>
    </location>
</feature>
<dbReference type="Proteomes" id="UP000032545">
    <property type="component" value="Unassembled WGS sequence"/>
</dbReference>
<feature type="transmembrane region" description="Helical" evidence="10">
    <location>
        <begin position="240"/>
        <end position="259"/>
    </location>
</feature>
<feature type="transmembrane region" description="Helical" evidence="10">
    <location>
        <begin position="6"/>
        <end position="27"/>
    </location>
</feature>
<dbReference type="PANTHER" id="PTHR45772">
    <property type="entry name" value="CONSERVED COMPONENT OF ABC TRANSPORTER FOR NATURAL AMINO ACIDS-RELATED"/>
    <property type="match status" value="1"/>
</dbReference>
<name>A0A0D8BM13_9ACTN</name>
<feature type="transmembrane region" description="Helical" evidence="10">
    <location>
        <begin position="480"/>
        <end position="499"/>
    </location>
</feature>
<reference evidence="13" key="1">
    <citation type="submission" date="2015-02" db="EMBL/GenBank/DDBJ databases">
        <title>Draft Genome of Frankia sp. CpI1-S.</title>
        <authorList>
            <person name="Oshone R.T."/>
            <person name="Ngom M."/>
            <person name="Ghodhbane-Gtari F."/>
            <person name="Gtari M."/>
            <person name="Morris K."/>
            <person name="Thomas K."/>
            <person name="Sen A."/>
            <person name="Tisa L.S."/>
        </authorList>
    </citation>
    <scope>NUCLEOTIDE SEQUENCE [LARGE SCALE GENOMIC DNA]</scope>
    <source>
        <strain evidence="13">CpI1-S</strain>
    </source>
</reference>
<feature type="transmembrane region" description="Helical" evidence="10">
    <location>
        <begin position="34"/>
        <end position="51"/>
    </location>
</feature>
<dbReference type="RefSeq" id="WP_044883096.1">
    <property type="nucleotide sequence ID" value="NZ_JYFN01000002.1"/>
</dbReference>
<evidence type="ECO:0000256" key="6">
    <source>
        <dbReference type="ARBA" id="ARBA00022840"/>
    </source>
</evidence>
<dbReference type="InterPro" id="IPR043428">
    <property type="entry name" value="LivM-like"/>
</dbReference>
<dbReference type="SUPFAM" id="SSF52540">
    <property type="entry name" value="P-loop containing nucleoside triphosphate hydrolases"/>
    <property type="match status" value="1"/>
</dbReference>
<feature type="transmembrane region" description="Helical" evidence="10">
    <location>
        <begin position="384"/>
        <end position="404"/>
    </location>
</feature>
<dbReference type="Pfam" id="PF00005">
    <property type="entry name" value="ABC_tran"/>
    <property type="match status" value="1"/>
</dbReference>
<feature type="domain" description="ABC transporter" evidence="11">
    <location>
        <begin position="794"/>
        <end position="1037"/>
    </location>
</feature>
<feature type="transmembrane region" description="Helical" evidence="10">
    <location>
        <begin position="612"/>
        <end position="630"/>
    </location>
</feature>
<dbReference type="Gene3D" id="3.40.50.300">
    <property type="entry name" value="P-loop containing nucleotide triphosphate hydrolases"/>
    <property type="match status" value="1"/>
</dbReference>
<dbReference type="InterPro" id="IPR001851">
    <property type="entry name" value="ABC_transp_permease"/>
</dbReference>